<organism evidence="1 2">
    <name type="scientific">Myodes glareolus</name>
    <name type="common">Bank vole</name>
    <name type="synonym">Clethrionomys glareolus</name>
    <dbReference type="NCBI Taxonomy" id="447135"/>
    <lineage>
        <taxon>Eukaryota</taxon>
        <taxon>Metazoa</taxon>
        <taxon>Chordata</taxon>
        <taxon>Craniata</taxon>
        <taxon>Vertebrata</taxon>
        <taxon>Euteleostomi</taxon>
        <taxon>Mammalia</taxon>
        <taxon>Eutheria</taxon>
        <taxon>Euarchontoglires</taxon>
        <taxon>Glires</taxon>
        <taxon>Rodentia</taxon>
        <taxon>Myomorpha</taxon>
        <taxon>Muroidea</taxon>
        <taxon>Cricetidae</taxon>
        <taxon>Arvicolinae</taxon>
        <taxon>Myodes</taxon>
    </lineage>
</organism>
<reference evidence="1 2" key="1">
    <citation type="journal article" date="2023" name="bioRxiv">
        <title>Conserved and derived expression patterns and positive selection on dental genes reveal complex evolutionary context of ever-growing rodent molars.</title>
        <authorList>
            <person name="Calamari Z.T."/>
            <person name="Song A."/>
            <person name="Cohen E."/>
            <person name="Akter M."/>
            <person name="Roy R.D."/>
            <person name="Hallikas O."/>
            <person name="Christensen M.M."/>
            <person name="Li P."/>
            <person name="Marangoni P."/>
            <person name="Jernvall J."/>
            <person name="Klein O.D."/>
        </authorList>
    </citation>
    <scope>NUCLEOTIDE SEQUENCE [LARGE SCALE GENOMIC DNA]</scope>
    <source>
        <strain evidence="1">V071</strain>
    </source>
</reference>
<sequence length="210" mass="23204">MGNKYSLEAVATELKSLVDKNVLFLKECVGPETEKAMPTQWLSLSSSWRASTSSWRKRRERCFCEQGSSGDRRKGCSPRFIVQRKGYLHQRRSGDCALSLQMVGAELLCQGLRESKMILAILGRAKVGNKIQLINKCWTESVKIVILLTWMGLDSGIDSSLRLAPAEQIGNHSLIDAVVKVTPRGCSTVVDSGGTAAVTHCQMEQRMRSA</sequence>
<dbReference type="AlphaFoldDB" id="A0AAW0IJ38"/>
<gene>
    <name evidence="1" type="ORF">U0070_020970</name>
</gene>
<accession>A0AAW0IJ38</accession>
<feature type="non-terminal residue" evidence="1">
    <location>
        <position position="210"/>
    </location>
</feature>
<comment type="caution">
    <text evidence="1">The sequence shown here is derived from an EMBL/GenBank/DDBJ whole genome shotgun (WGS) entry which is preliminary data.</text>
</comment>
<name>A0AAW0IJ38_MYOGA</name>
<evidence type="ECO:0000313" key="1">
    <source>
        <dbReference type="EMBL" id="KAK7814111.1"/>
    </source>
</evidence>
<proteinExistence type="predicted"/>
<keyword evidence="2" id="KW-1185">Reference proteome</keyword>
<evidence type="ECO:0000313" key="2">
    <source>
        <dbReference type="Proteomes" id="UP001488838"/>
    </source>
</evidence>
<protein>
    <submittedName>
        <fullName evidence="1">Uncharacterized protein</fullName>
    </submittedName>
</protein>
<dbReference type="EMBL" id="JBBHLL010000126">
    <property type="protein sequence ID" value="KAK7814111.1"/>
    <property type="molecule type" value="Genomic_DNA"/>
</dbReference>
<dbReference type="Proteomes" id="UP001488838">
    <property type="component" value="Unassembled WGS sequence"/>
</dbReference>